<dbReference type="AlphaFoldDB" id="A0A445ES66"/>
<protein>
    <submittedName>
        <fullName evidence="2">Uncharacterized protein</fullName>
    </submittedName>
</protein>
<gene>
    <name evidence="2" type="ORF">Ahy_A01g002933</name>
</gene>
<evidence type="ECO:0000256" key="1">
    <source>
        <dbReference type="SAM" id="MobiDB-lite"/>
    </source>
</evidence>
<name>A0A445ES66_ARAHY</name>
<comment type="caution">
    <text evidence="2">The sequence shown here is derived from an EMBL/GenBank/DDBJ whole genome shotgun (WGS) entry which is preliminary data.</text>
</comment>
<evidence type="ECO:0000313" key="3">
    <source>
        <dbReference type="Proteomes" id="UP000289738"/>
    </source>
</evidence>
<accession>A0A445ES66</accession>
<evidence type="ECO:0000313" key="2">
    <source>
        <dbReference type="EMBL" id="RYR78202.1"/>
    </source>
</evidence>
<proteinExistence type="predicted"/>
<reference evidence="2 3" key="1">
    <citation type="submission" date="2019-01" db="EMBL/GenBank/DDBJ databases">
        <title>Sequencing of cultivated peanut Arachis hypogaea provides insights into genome evolution and oil improvement.</title>
        <authorList>
            <person name="Chen X."/>
        </authorList>
    </citation>
    <scope>NUCLEOTIDE SEQUENCE [LARGE SCALE GENOMIC DNA]</scope>
    <source>
        <strain evidence="3">cv. Fuhuasheng</strain>
        <tissue evidence="2">Leaves</tissue>
    </source>
</reference>
<dbReference type="Proteomes" id="UP000289738">
    <property type="component" value="Chromosome A01"/>
</dbReference>
<keyword evidence="3" id="KW-1185">Reference proteome</keyword>
<feature type="compositionally biased region" description="Low complexity" evidence="1">
    <location>
        <begin position="1"/>
        <end position="15"/>
    </location>
</feature>
<dbReference type="EMBL" id="SDMP01000001">
    <property type="protein sequence ID" value="RYR78202.1"/>
    <property type="molecule type" value="Genomic_DNA"/>
</dbReference>
<feature type="region of interest" description="Disordered" evidence="1">
    <location>
        <begin position="1"/>
        <end position="23"/>
    </location>
</feature>
<sequence>MASDGVSSSSRRGSVPNGNDGKEGVSPKCFCGENAILFMSRTISNPKRLFLGCPFYKVCKANLCKTTMLQVFLWLDEHIAGLGVGVTRYLGQEQILHGEEHHWNKDMENRIMLLEKMIEVLKVKKKSNWVEHMCDVYCLDICFI</sequence>
<organism evidence="2 3">
    <name type="scientific">Arachis hypogaea</name>
    <name type="common">Peanut</name>
    <dbReference type="NCBI Taxonomy" id="3818"/>
    <lineage>
        <taxon>Eukaryota</taxon>
        <taxon>Viridiplantae</taxon>
        <taxon>Streptophyta</taxon>
        <taxon>Embryophyta</taxon>
        <taxon>Tracheophyta</taxon>
        <taxon>Spermatophyta</taxon>
        <taxon>Magnoliopsida</taxon>
        <taxon>eudicotyledons</taxon>
        <taxon>Gunneridae</taxon>
        <taxon>Pentapetalae</taxon>
        <taxon>rosids</taxon>
        <taxon>fabids</taxon>
        <taxon>Fabales</taxon>
        <taxon>Fabaceae</taxon>
        <taxon>Papilionoideae</taxon>
        <taxon>50 kb inversion clade</taxon>
        <taxon>dalbergioids sensu lato</taxon>
        <taxon>Dalbergieae</taxon>
        <taxon>Pterocarpus clade</taxon>
        <taxon>Arachis</taxon>
    </lineage>
</organism>